<sequence length="116" mass="13103">MNEKGMKYARVQWCQSVLTMLQSSEHNGRTLKLKEQERKHKQQHCNAKPPALPLSGTTLTKQNIQHYSARPLAPQCRHHQQLHQTEAVASRRHVANTVAPPSKATLPLAVRLAVQC</sequence>
<dbReference type="Proteomes" id="UP000026915">
    <property type="component" value="Chromosome 1"/>
</dbReference>
<evidence type="ECO:0000313" key="3">
    <source>
        <dbReference type="Proteomes" id="UP000026915"/>
    </source>
</evidence>
<dbReference type="InParanoid" id="A0A061DLL4"/>
<keyword evidence="3" id="KW-1185">Reference proteome</keyword>
<protein>
    <submittedName>
        <fullName evidence="2">Uncharacterized protein</fullName>
    </submittedName>
</protein>
<name>A0A061DLL4_THECC</name>
<reference evidence="2 3" key="1">
    <citation type="journal article" date="2013" name="Genome Biol.">
        <title>The genome sequence of the most widely cultivated cacao type and its use to identify candidate genes regulating pod color.</title>
        <authorList>
            <person name="Motamayor J.C."/>
            <person name="Mockaitis K."/>
            <person name="Schmutz J."/>
            <person name="Haiminen N."/>
            <person name="Iii D.L."/>
            <person name="Cornejo O."/>
            <person name="Findley S.D."/>
            <person name="Zheng P."/>
            <person name="Utro F."/>
            <person name="Royaert S."/>
            <person name="Saski C."/>
            <person name="Jenkins J."/>
            <person name="Podicheti R."/>
            <person name="Zhao M."/>
            <person name="Scheffler B.E."/>
            <person name="Stack J.C."/>
            <person name="Feltus F.A."/>
            <person name="Mustiga G.M."/>
            <person name="Amores F."/>
            <person name="Phillips W."/>
            <person name="Marelli J.P."/>
            <person name="May G.D."/>
            <person name="Shapiro H."/>
            <person name="Ma J."/>
            <person name="Bustamante C.D."/>
            <person name="Schnell R.J."/>
            <person name="Main D."/>
            <person name="Gilbert D."/>
            <person name="Parida L."/>
            <person name="Kuhn D.N."/>
        </authorList>
    </citation>
    <scope>NUCLEOTIDE SEQUENCE [LARGE SCALE GENOMIC DNA]</scope>
    <source>
        <strain evidence="3">cv. Matina 1-6</strain>
    </source>
</reference>
<dbReference type="EMBL" id="CM001879">
    <property type="protein sequence ID" value="EOX93590.1"/>
    <property type="molecule type" value="Genomic_DNA"/>
</dbReference>
<organism evidence="2 3">
    <name type="scientific">Theobroma cacao</name>
    <name type="common">Cacao</name>
    <name type="synonym">Cocoa</name>
    <dbReference type="NCBI Taxonomy" id="3641"/>
    <lineage>
        <taxon>Eukaryota</taxon>
        <taxon>Viridiplantae</taxon>
        <taxon>Streptophyta</taxon>
        <taxon>Embryophyta</taxon>
        <taxon>Tracheophyta</taxon>
        <taxon>Spermatophyta</taxon>
        <taxon>Magnoliopsida</taxon>
        <taxon>eudicotyledons</taxon>
        <taxon>Gunneridae</taxon>
        <taxon>Pentapetalae</taxon>
        <taxon>rosids</taxon>
        <taxon>malvids</taxon>
        <taxon>Malvales</taxon>
        <taxon>Malvaceae</taxon>
        <taxon>Byttnerioideae</taxon>
        <taxon>Theobroma</taxon>
    </lineage>
</organism>
<proteinExistence type="predicted"/>
<dbReference type="Gramene" id="EOX93590">
    <property type="protein sequence ID" value="EOX93590"/>
    <property type="gene ID" value="TCM_002467"/>
</dbReference>
<feature type="region of interest" description="Disordered" evidence="1">
    <location>
        <begin position="36"/>
        <end position="56"/>
    </location>
</feature>
<dbReference type="HOGENOM" id="CLU_2101327_0_0_1"/>
<evidence type="ECO:0000313" key="2">
    <source>
        <dbReference type="EMBL" id="EOX93590.1"/>
    </source>
</evidence>
<dbReference type="AlphaFoldDB" id="A0A061DLL4"/>
<evidence type="ECO:0000256" key="1">
    <source>
        <dbReference type="SAM" id="MobiDB-lite"/>
    </source>
</evidence>
<gene>
    <name evidence="2" type="ORF">TCM_002467</name>
</gene>
<accession>A0A061DLL4</accession>